<dbReference type="InParanoid" id="G0EGL4"/>
<dbReference type="EMBL" id="CP002838">
    <property type="protein sequence ID" value="AEM38388.1"/>
    <property type="molecule type" value="Genomic_DNA"/>
</dbReference>
<name>G0EGL4_PYRF1</name>
<protein>
    <recommendedName>
        <fullName evidence="4">CRISPR-associated protein</fullName>
    </recommendedName>
</protein>
<keyword evidence="3" id="KW-1185">Reference proteome</keyword>
<organism evidence="2 3">
    <name type="scientific">Pyrolobus fumarii (strain DSM 11204 / 1A)</name>
    <dbReference type="NCBI Taxonomy" id="694429"/>
    <lineage>
        <taxon>Archaea</taxon>
        <taxon>Thermoproteota</taxon>
        <taxon>Thermoprotei</taxon>
        <taxon>Desulfurococcales</taxon>
        <taxon>Pyrodictiaceae</taxon>
        <taxon>Pyrolobus</taxon>
    </lineage>
</organism>
<dbReference type="GeneID" id="11138979"/>
<dbReference type="AlphaFoldDB" id="G0EGL4"/>
<evidence type="ECO:0008006" key="4">
    <source>
        <dbReference type="Google" id="ProtNLM"/>
    </source>
</evidence>
<feature type="region of interest" description="Disordered" evidence="1">
    <location>
        <begin position="218"/>
        <end position="243"/>
    </location>
</feature>
<dbReference type="HOGENOM" id="CLU_1140602_0_0_2"/>
<evidence type="ECO:0000256" key="1">
    <source>
        <dbReference type="SAM" id="MobiDB-lite"/>
    </source>
</evidence>
<reference evidence="2 3" key="1">
    <citation type="journal article" date="2011" name="Stand. Genomic Sci.">
        <title>Complete genome sequence of the hyperthermophilic chemolithoautotroph Pyrolobus fumarii type strain (1A).</title>
        <authorList>
            <person name="Anderson I."/>
            <person name="Goker M."/>
            <person name="Nolan M."/>
            <person name="Lucas S."/>
            <person name="Hammon N."/>
            <person name="Deshpande S."/>
            <person name="Cheng J.F."/>
            <person name="Tapia R."/>
            <person name="Han C."/>
            <person name="Goodwin L."/>
            <person name="Pitluck S."/>
            <person name="Huntemann M."/>
            <person name="Liolios K."/>
            <person name="Ivanova N."/>
            <person name="Pagani I."/>
            <person name="Mavromatis K."/>
            <person name="Ovchinikova G."/>
            <person name="Pati A."/>
            <person name="Chen A."/>
            <person name="Palaniappan K."/>
            <person name="Land M."/>
            <person name="Hauser L."/>
            <person name="Brambilla E.M."/>
            <person name="Huber H."/>
            <person name="Yasawong M."/>
            <person name="Rohde M."/>
            <person name="Spring S."/>
            <person name="Abt B."/>
            <person name="Sikorski J."/>
            <person name="Wirth R."/>
            <person name="Detter J.C."/>
            <person name="Woyke T."/>
            <person name="Bristow J."/>
            <person name="Eisen J.A."/>
            <person name="Markowitz V."/>
            <person name="Hugenholtz P."/>
            <person name="Kyrpides N.C."/>
            <person name="Klenk H.P."/>
            <person name="Lapidus A."/>
        </authorList>
    </citation>
    <scope>NUCLEOTIDE SEQUENCE [LARGE SCALE GENOMIC DNA]</scope>
    <source>
        <strain evidence="3">DSM 11204 / 1A</strain>
    </source>
</reference>
<dbReference type="eggNOG" id="arCOG03847">
    <property type="taxonomic scope" value="Archaea"/>
</dbReference>
<dbReference type="KEGG" id="pfm:Pyrfu_0517"/>
<dbReference type="RefSeq" id="WP_014026065.1">
    <property type="nucleotide sequence ID" value="NC_015931.1"/>
</dbReference>
<evidence type="ECO:0000313" key="3">
    <source>
        <dbReference type="Proteomes" id="UP000001037"/>
    </source>
</evidence>
<dbReference type="Proteomes" id="UP000001037">
    <property type="component" value="Chromosome"/>
</dbReference>
<accession>G0EGL4</accession>
<gene>
    <name evidence="2" type="ordered locus">Pyrfu_0517</name>
</gene>
<evidence type="ECO:0000313" key="2">
    <source>
        <dbReference type="EMBL" id="AEM38388.1"/>
    </source>
</evidence>
<sequence>MAREKSVVLVVTQGTSPGVAAEAYHNIVTGRAVDYDNGVLRGRVESVVIVATSGSMAVLAARAAAAILTCCMGLDPNRVRLVFAPCSDVTDAASYGAYYDAVYETLESVLEESKDSIVVLDVTGGRVGMAIAAFEAVNAMLTRDRVRVTTTQVPPEKYRAVQEAFNEMKGRLEEALARFEERVKTGDAKRACEELLEETRSDKNSLCSLVTREAITAAIWPRPPAPPRRRKRGGTHPQRDQSR</sequence>
<proteinExistence type="predicted"/>